<reference evidence="1 2" key="1">
    <citation type="journal article" date="2013" name="BMC Genomics">
        <title>Comparative genomics of Campylobacter concisus isolates reveals genetic diversity and provides insights into disease association.</title>
        <authorList>
            <person name="Deshpande N.P."/>
            <person name="Kaakoush N.O."/>
            <person name="Wilkins M.R."/>
            <person name="Mitchell H.M."/>
        </authorList>
    </citation>
    <scope>NUCLEOTIDE SEQUENCE [LARGE SCALE GENOMIC DNA]</scope>
    <source>
        <strain evidence="1 2">ATCC 51562</strain>
    </source>
</reference>
<proteinExistence type="predicted"/>
<dbReference type="RefSeq" id="WP_021091076.1">
    <property type="nucleotide sequence ID" value="NZ_ANNI01000004.1"/>
</dbReference>
<organism evidence="1 2">
    <name type="scientific">Campylobacter concisus ATCC 51562</name>
    <dbReference type="NCBI Taxonomy" id="1242969"/>
    <lineage>
        <taxon>Bacteria</taxon>
        <taxon>Pseudomonadati</taxon>
        <taxon>Campylobacterota</taxon>
        <taxon>Epsilonproteobacteria</taxon>
        <taxon>Campylobacterales</taxon>
        <taxon>Campylobacteraceae</taxon>
        <taxon>Campylobacter</taxon>
    </lineage>
</organism>
<dbReference type="PANTHER" id="PTHR40705">
    <property type="entry name" value="TRNA(ILE2) 2-AGMATINYLCYTIDINE SYNTHETASE TIAS"/>
    <property type="match status" value="1"/>
</dbReference>
<gene>
    <name evidence="1" type="ORF">ATCC51562_1654</name>
</gene>
<evidence type="ECO:0000313" key="2">
    <source>
        <dbReference type="Proteomes" id="UP000016627"/>
    </source>
</evidence>
<protein>
    <submittedName>
        <fullName evidence="1">Uncharacterized protein</fullName>
    </submittedName>
</protein>
<dbReference type="PATRIC" id="fig|1242969.3.peg.1015"/>
<dbReference type="PANTHER" id="PTHR40705:SF2">
    <property type="entry name" value="DUF1743 DOMAIN-CONTAINING PROTEIN"/>
    <property type="match status" value="1"/>
</dbReference>
<dbReference type="Proteomes" id="UP000016627">
    <property type="component" value="Unassembled WGS sequence"/>
</dbReference>
<sequence length="242" mass="26977">MCFEFLLCIDDTDELGGEISTGSLAQEIALKISSFAKVSFITRHQLLLDPRINYTSHNSSMCLVAKISKEQKQKVLDITLELLTNKCAKSAEPGIAAVFKDDIKDTKELINFGKNAKNMLLATKQAFETAREQNVFLKALTPNANGVIGALAGIGLRLSGDDGKIRGKFKLNEPKLSVAKLIELPFIEAVLDENFKELAKDEMINLDGTLKPIFWHHKATLLVQKDKNGKFRNLNIKELREF</sequence>
<dbReference type="AlphaFoldDB" id="U2GCX2"/>
<comment type="caution">
    <text evidence="1">The sequence shown here is derived from an EMBL/GenBank/DDBJ whole genome shotgun (WGS) entry which is preliminary data.</text>
</comment>
<accession>U2GCX2</accession>
<name>U2GCX2_9BACT</name>
<evidence type="ECO:0000313" key="1">
    <source>
        <dbReference type="EMBL" id="ERJ25919.1"/>
    </source>
</evidence>
<dbReference type="EMBL" id="ANNI01000004">
    <property type="protein sequence ID" value="ERJ25919.1"/>
    <property type="molecule type" value="Genomic_DNA"/>
</dbReference>
<dbReference type="Gene3D" id="3.30.70.2200">
    <property type="match status" value="1"/>
</dbReference>
<dbReference type="eggNOG" id="COG1571">
    <property type="taxonomic scope" value="Bacteria"/>
</dbReference>